<name>A0AAD7TXM0_9APHY</name>
<evidence type="ECO:0000313" key="3">
    <source>
        <dbReference type="Proteomes" id="UP001215151"/>
    </source>
</evidence>
<sequence length="639" mass="71140">MFQCFDDLADVPYAIISCESAEVPEELLTYQDLLRFQSSPSAAVDGTLSVLQNLPPAVRDACRVASCAVYDYVWLESCCIDETSPAEVSEAFDSMWEWYASAQVCYAYLSDVDPEDIPTTSGSQFRKSKWHWGIRTLPALIASRNVVFLARDWSVLGSKSTLARVLEEVTGVDQAVLKGEQSVHDVSVARRMWWASKRRAARSEDLVHSLLGIFGVKPTSLSLEPNARTFTRLQEEVFRATQDYSIFAWHYHLGHEYPDCLFAPSPCCFARSGDIRSISLSDLTSRLGLPLDALSTGSTSPTLNSAKLSIRLPLIPHQITSFPPTSALYEVFGVAARFSHVAILPCEDAQGRLVVLTLHPASDPGASPAASGNEYLVRAVETTLGQCDRTWSYDPVLYLDAVQVQDVDIWRGPLRSPWVVPQSGPSARGERSPLILDEPCRARLNTQGYEVHYEASRRELVDDLYERGHRARRFVDVHRFTLSPASPPSENDSLDTIVIEAATRRHRLAPMSVDHVVLRQTRLGESLTLDATTVVPNSSRSFKAKYTILPVIDSAVDRVLYLSLSRSPPDPAVHVLRIDLYQATEDPDMQEDVSTRAEDGEIAERDVDVKIGPRSCKNGRVMEVFPRLPSIRGWTSRSR</sequence>
<dbReference type="Proteomes" id="UP001215151">
    <property type="component" value="Unassembled WGS sequence"/>
</dbReference>
<accession>A0AAD7TXM0</accession>
<feature type="domain" description="Heterokaryon incompatibility" evidence="1">
    <location>
        <begin position="51"/>
        <end position="120"/>
    </location>
</feature>
<dbReference type="AlphaFoldDB" id="A0AAD7TXM0"/>
<comment type="caution">
    <text evidence="2">The sequence shown here is derived from an EMBL/GenBank/DDBJ whole genome shotgun (WGS) entry which is preliminary data.</text>
</comment>
<keyword evidence="3" id="KW-1185">Reference proteome</keyword>
<proteinExistence type="predicted"/>
<gene>
    <name evidence="2" type="ORF">ONZ51_g3494</name>
</gene>
<protein>
    <recommendedName>
        <fullName evidence="1">Heterokaryon incompatibility domain-containing protein</fullName>
    </recommendedName>
</protein>
<evidence type="ECO:0000313" key="2">
    <source>
        <dbReference type="EMBL" id="KAJ8488560.1"/>
    </source>
</evidence>
<dbReference type="InterPro" id="IPR010730">
    <property type="entry name" value="HET"/>
</dbReference>
<evidence type="ECO:0000259" key="1">
    <source>
        <dbReference type="Pfam" id="PF06985"/>
    </source>
</evidence>
<dbReference type="PANTHER" id="PTHR10622:SF10">
    <property type="entry name" value="HET DOMAIN-CONTAINING PROTEIN"/>
    <property type="match status" value="1"/>
</dbReference>
<dbReference type="PANTHER" id="PTHR10622">
    <property type="entry name" value="HET DOMAIN-CONTAINING PROTEIN"/>
    <property type="match status" value="1"/>
</dbReference>
<dbReference type="Pfam" id="PF06985">
    <property type="entry name" value="HET"/>
    <property type="match status" value="1"/>
</dbReference>
<reference evidence="2" key="1">
    <citation type="submission" date="2022-11" db="EMBL/GenBank/DDBJ databases">
        <title>Genome Sequence of Cubamyces cubensis.</title>
        <authorList>
            <person name="Buettner E."/>
        </authorList>
    </citation>
    <scope>NUCLEOTIDE SEQUENCE</scope>
    <source>
        <strain evidence="2">MPL-01</strain>
    </source>
</reference>
<organism evidence="2 3">
    <name type="scientific">Trametes cubensis</name>
    <dbReference type="NCBI Taxonomy" id="1111947"/>
    <lineage>
        <taxon>Eukaryota</taxon>
        <taxon>Fungi</taxon>
        <taxon>Dikarya</taxon>
        <taxon>Basidiomycota</taxon>
        <taxon>Agaricomycotina</taxon>
        <taxon>Agaricomycetes</taxon>
        <taxon>Polyporales</taxon>
        <taxon>Polyporaceae</taxon>
        <taxon>Trametes</taxon>
    </lineage>
</organism>
<dbReference type="EMBL" id="JAPEVG010000061">
    <property type="protein sequence ID" value="KAJ8488560.1"/>
    <property type="molecule type" value="Genomic_DNA"/>
</dbReference>